<evidence type="ECO:0000313" key="3">
    <source>
        <dbReference type="Proteomes" id="UP000028521"/>
    </source>
</evidence>
<reference evidence="2 3" key="1">
    <citation type="journal article" date="2014" name="Genome Announc.">
        <title>Draft Genome Sequence of the Algicidal Bacterium Mangrovimonas yunxiaonensis Strain LY01.</title>
        <authorList>
            <person name="Li Y."/>
            <person name="Zhu H."/>
            <person name="Li C."/>
            <person name="Zhang H."/>
            <person name="Chen Z."/>
            <person name="Zheng W."/>
            <person name="Xu H."/>
            <person name="Zheng T."/>
        </authorList>
    </citation>
    <scope>NUCLEOTIDE SEQUENCE [LARGE SCALE GENOMIC DNA]</scope>
    <source>
        <strain evidence="2 3">LY01</strain>
    </source>
</reference>
<sequence length="294" mass="33190">MKKYVFAVIFICGLSFTYGQKTYTIESEALELKTEVEGHLSLLWNIIGGQYRYFVKAQDGKIHELKNTKDENNKYQEEYKATLTQLMDAGYNISVADVNLTLPDLKAVIDLYNGTADVSYQSVIKKPKPQLRLGFFGGLTNFPFSDNLNNDISPLFGSELEVISNKENPRHSGFFQAYHAFENEDFGFSKTELSLGYRFRFISTPKVGVYANATFATLSFTKATYVYTDSQAQVVKVSESKTNFDAPFIFGIGADYRISNRGFITFGYHNLVAVFLDSPNHFSTDVSLGFKMIL</sequence>
<keyword evidence="3" id="KW-1185">Reference proteome</keyword>
<dbReference type="RefSeq" id="WP_036121024.1">
    <property type="nucleotide sequence ID" value="NZ_BMET01000001.1"/>
</dbReference>
<dbReference type="Proteomes" id="UP000028521">
    <property type="component" value="Unassembled WGS sequence"/>
</dbReference>
<evidence type="ECO:0008006" key="4">
    <source>
        <dbReference type="Google" id="ProtNLM"/>
    </source>
</evidence>
<dbReference type="STRING" id="1197477.IA57_07090"/>
<feature type="coiled-coil region" evidence="1">
    <location>
        <begin position="58"/>
        <end position="85"/>
    </location>
</feature>
<dbReference type="InterPro" id="IPR011250">
    <property type="entry name" value="OMP/PagP_B-barrel"/>
</dbReference>
<accession>A0A084TLK1</accession>
<dbReference type="AlphaFoldDB" id="A0A084TLK1"/>
<evidence type="ECO:0000256" key="1">
    <source>
        <dbReference type="SAM" id="Coils"/>
    </source>
</evidence>
<organism evidence="2 3">
    <name type="scientific">Mangrovimonas yunxiaonensis</name>
    <dbReference type="NCBI Taxonomy" id="1197477"/>
    <lineage>
        <taxon>Bacteria</taxon>
        <taxon>Pseudomonadati</taxon>
        <taxon>Bacteroidota</taxon>
        <taxon>Flavobacteriia</taxon>
        <taxon>Flavobacteriales</taxon>
        <taxon>Flavobacteriaceae</taxon>
        <taxon>Mangrovimonas</taxon>
    </lineage>
</organism>
<protein>
    <recommendedName>
        <fullName evidence="4">Outer membrane protein beta-barrel domain-containing protein</fullName>
    </recommendedName>
</protein>
<evidence type="ECO:0000313" key="2">
    <source>
        <dbReference type="EMBL" id="KFB01587.1"/>
    </source>
</evidence>
<proteinExistence type="predicted"/>
<dbReference type="OrthoDB" id="1411114at2"/>
<dbReference type="SUPFAM" id="SSF56925">
    <property type="entry name" value="OMPA-like"/>
    <property type="match status" value="1"/>
</dbReference>
<dbReference type="eggNOG" id="ENOG502Z8TF">
    <property type="taxonomic scope" value="Bacteria"/>
</dbReference>
<name>A0A084TLK1_9FLAO</name>
<reference evidence="3" key="2">
    <citation type="submission" date="2014-07" db="EMBL/GenBank/DDBJ databases">
        <title>Genome sequence of Mangrovimonas yunxiaonensis.</title>
        <authorList>
            <person name="Li Y."/>
            <person name="Zheng T."/>
        </authorList>
    </citation>
    <scope>NUCLEOTIDE SEQUENCE [LARGE SCALE GENOMIC DNA]</scope>
    <source>
        <strain evidence="3">LY01</strain>
    </source>
</reference>
<dbReference type="EMBL" id="JPFK01000005">
    <property type="protein sequence ID" value="KFB01587.1"/>
    <property type="molecule type" value="Genomic_DNA"/>
</dbReference>
<comment type="caution">
    <text evidence="2">The sequence shown here is derived from an EMBL/GenBank/DDBJ whole genome shotgun (WGS) entry which is preliminary data.</text>
</comment>
<gene>
    <name evidence="2" type="ORF">IA57_07090</name>
</gene>
<keyword evidence="1" id="KW-0175">Coiled coil</keyword>